<accession>A0A1X7GZ88</accession>
<sequence>MKWYVAFVQTGKEEAVKKRFCDLDINIKKCCVPKRKVPEKKNGIVYESIKILFPGYVFFCTEIDFRTYYQINSIPGVIKILNYSNKKDKLISSEESSHDLFFKSVPDEQMSIILEMLNENDIIDYLKILFRNEKVKVISGPCKGLEGRIKKIDKHKKRAKIQLDILGLEKIVDIGIEIIRPIISTDDTDVINNIVGNKMMDIEIKIKKIIIEILELPHDISLDNDLVNIGLDSISFIRLMVSLENDFGIEVPDEFLTMKKFSTIDELALLVTNQ</sequence>
<evidence type="ECO:0000256" key="2">
    <source>
        <dbReference type="ARBA" id="ARBA00023015"/>
    </source>
</evidence>
<dbReference type="InterPro" id="IPR036736">
    <property type="entry name" value="ACP-like_sf"/>
</dbReference>
<keyword evidence="2" id="KW-0805">Transcription regulation</keyword>
<dbReference type="Gene3D" id="1.10.1200.10">
    <property type="entry name" value="ACP-like"/>
    <property type="match status" value="1"/>
</dbReference>
<dbReference type="NCBIfam" id="NF033641">
    <property type="entry name" value="antiterm_LoaP"/>
    <property type="match status" value="1"/>
</dbReference>
<dbReference type="SMART" id="SM00739">
    <property type="entry name" value="KOW"/>
    <property type="match status" value="1"/>
</dbReference>
<feature type="domain" description="Carrier" evidence="4">
    <location>
        <begin position="197"/>
        <end position="274"/>
    </location>
</feature>
<evidence type="ECO:0000256" key="3">
    <source>
        <dbReference type="ARBA" id="ARBA00023163"/>
    </source>
</evidence>
<dbReference type="PROSITE" id="PS50075">
    <property type="entry name" value="CARRIER"/>
    <property type="match status" value="1"/>
</dbReference>
<dbReference type="InterPro" id="IPR005824">
    <property type="entry name" value="KOW"/>
</dbReference>
<dbReference type="Gene3D" id="3.30.70.940">
    <property type="entry name" value="NusG, N-terminal domain"/>
    <property type="match status" value="1"/>
</dbReference>
<dbReference type="SUPFAM" id="SSF47336">
    <property type="entry name" value="ACP-like"/>
    <property type="match status" value="1"/>
</dbReference>
<dbReference type="CDD" id="cd06091">
    <property type="entry name" value="KOW_NusG"/>
    <property type="match status" value="1"/>
</dbReference>
<evidence type="ECO:0000313" key="6">
    <source>
        <dbReference type="Proteomes" id="UP000192940"/>
    </source>
</evidence>
<dbReference type="InterPro" id="IPR043425">
    <property type="entry name" value="NusG-like"/>
</dbReference>
<dbReference type="Pfam" id="PF00467">
    <property type="entry name" value="KOW"/>
    <property type="match status" value="1"/>
</dbReference>
<dbReference type="STRING" id="1313296.SAMN05661091_1366"/>
<protein>
    <submittedName>
        <fullName evidence="5">Acyl carrier protein</fullName>
    </submittedName>
</protein>
<name>A0A1X7GZ88_9BACL</name>
<dbReference type="Pfam" id="PF00550">
    <property type="entry name" value="PP-binding"/>
    <property type="match status" value="1"/>
</dbReference>
<dbReference type="PANTHER" id="PTHR30265">
    <property type="entry name" value="RHO-INTERACTING TRANSCRIPTION TERMINATION FACTOR NUSG"/>
    <property type="match status" value="1"/>
</dbReference>
<keyword evidence="1" id="KW-0889">Transcription antitermination</keyword>
<dbReference type="InterPro" id="IPR009081">
    <property type="entry name" value="PP-bd_ACP"/>
</dbReference>
<dbReference type="RefSeq" id="WP_208918316.1">
    <property type="nucleotide sequence ID" value="NZ_LT840184.1"/>
</dbReference>
<keyword evidence="6" id="KW-1185">Reference proteome</keyword>
<dbReference type="InterPro" id="IPR006645">
    <property type="entry name" value="NGN-like_dom"/>
</dbReference>
<gene>
    <name evidence="5" type="ORF">SAMN05661091_1366</name>
</gene>
<keyword evidence="3" id="KW-0804">Transcription</keyword>
<evidence type="ECO:0000313" key="5">
    <source>
        <dbReference type="EMBL" id="SMF76889.1"/>
    </source>
</evidence>
<organism evidence="5 6">
    <name type="scientific">Paenibacillus uliginis N3/975</name>
    <dbReference type="NCBI Taxonomy" id="1313296"/>
    <lineage>
        <taxon>Bacteria</taxon>
        <taxon>Bacillati</taxon>
        <taxon>Bacillota</taxon>
        <taxon>Bacilli</taxon>
        <taxon>Bacillales</taxon>
        <taxon>Paenibacillaceae</taxon>
        <taxon>Paenibacillus</taxon>
    </lineage>
</organism>
<evidence type="ECO:0000259" key="4">
    <source>
        <dbReference type="PROSITE" id="PS50075"/>
    </source>
</evidence>
<dbReference type="Proteomes" id="UP000192940">
    <property type="component" value="Chromosome I"/>
</dbReference>
<dbReference type="SUPFAM" id="SSF82679">
    <property type="entry name" value="N-utilization substance G protein NusG, N-terminal domain"/>
    <property type="match status" value="1"/>
</dbReference>
<reference evidence="5 6" key="1">
    <citation type="submission" date="2017-04" db="EMBL/GenBank/DDBJ databases">
        <authorList>
            <person name="Afonso C.L."/>
            <person name="Miller P.J."/>
            <person name="Scott M.A."/>
            <person name="Spackman E."/>
            <person name="Goraichik I."/>
            <person name="Dimitrov K.M."/>
            <person name="Suarez D.L."/>
            <person name="Swayne D.E."/>
        </authorList>
    </citation>
    <scope>NUCLEOTIDE SEQUENCE [LARGE SCALE GENOMIC DNA]</scope>
    <source>
        <strain evidence="5 6">N3/975</strain>
    </source>
</reference>
<dbReference type="InterPro" id="IPR047663">
    <property type="entry name" value="Transcription_antiterm_LoaP"/>
</dbReference>
<dbReference type="Gene3D" id="2.30.30.30">
    <property type="match status" value="1"/>
</dbReference>
<dbReference type="EMBL" id="LT840184">
    <property type="protein sequence ID" value="SMF76889.1"/>
    <property type="molecule type" value="Genomic_DNA"/>
</dbReference>
<evidence type="ECO:0000256" key="1">
    <source>
        <dbReference type="ARBA" id="ARBA00022814"/>
    </source>
</evidence>
<dbReference type="Pfam" id="PF02357">
    <property type="entry name" value="NusG"/>
    <property type="match status" value="1"/>
</dbReference>
<dbReference type="GO" id="GO:0006354">
    <property type="term" value="P:DNA-templated transcription elongation"/>
    <property type="evidence" value="ECO:0007669"/>
    <property type="project" value="InterPro"/>
</dbReference>
<dbReference type="InterPro" id="IPR036735">
    <property type="entry name" value="NGN_dom_sf"/>
</dbReference>
<dbReference type="SUPFAM" id="SSF50104">
    <property type="entry name" value="Translation proteins SH3-like domain"/>
    <property type="match status" value="1"/>
</dbReference>
<dbReference type="PANTHER" id="PTHR30265:SF4">
    <property type="entry name" value="KOW MOTIF FAMILY PROTEIN, EXPRESSED"/>
    <property type="match status" value="1"/>
</dbReference>
<dbReference type="GO" id="GO:0031564">
    <property type="term" value="P:transcription antitermination"/>
    <property type="evidence" value="ECO:0007669"/>
    <property type="project" value="UniProtKB-KW"/>
</dbReference>
<dbReference type="InterPro" id="IPR008991">
    <property type="entry name" value="Translation_prot_SH3-like_sf"/>
</dbReference>
<dbReference type="AlphaFoldDB" id="A0A1X7GZ88"/>
<dbReference type="CDD" id="cd08000">
    <property type="entry name" value="NGN"/>
    <property type="match status" value="1"/>
</dbReference>
<proteinExistence type="predicted"/>
<dbReference type="InterPro" id="IPR014722">
    <property type="entry name" value="Rib_uL2_dom2"/>
</dbReference>